<dbReference type="Proteomes" id="UP001207742">
    <property type="component" value="Unassembled WGS sequence"/>
</dbReference>
<dbReference type="RefSeq" id="WP_264729529.1">
    <property type="nucleotide sequence ID" value="NZ_JAPDNR010000001.1"/>
</dbReference>
<proteinExistence type="predicted"/>
<keyword evidence="1" id="KW-1133">Transmembrane helix</keyword>
<protein>
    <submittedName>
        <fullName evidence="2">Uncharacterized protein</fullName>
    </submittedName>
</protein>
<evidence type="ECO:0000313" key="3">
    <source>
        <dbReference type="Proteomes" id="UP001207742"/>
    </source>
</evidence>
<accession>A0ABT3IJ78</accession>
<evidence type="ECO:0000256" key="1">
    <source>
        <dbReference type="SAM" id="Phobius"/>
    </source>
</evidence>
<keyword evidence="1" id="KW-0812">Transmembrane</keyword>
<evidence type="ECO:0000313" key="2">
    <source>
        <dbReference type="EMBL" id="MCW3484010.1"/>
    </source>
</evidence>
<organism evidence="2 3">
    <name type="scientific">Chitinophaga nivalis</name>
    <dbReference type="NCBI Taxonomy" id="2991709"/>
    <lineage>
        <taxon>Bacteria</taxon>
        <taxon>Pseudomonadati</taxon>
        <taxon>Bacteroidota</taxon>
        <taxon>Chitinophagia</taxon>
        <taxon>Chitinophagales</taxon>
        <taxon>Chitinophagaceae</taxon>
        <taxon>Chitinophaga</taxon>
    </lineage>
</organism>
<sequence>MEPTNSTLPEVTGSMMQKDKKHISNIVWIVNRVALVILLCCLILLLVRFI</sequence>
<gene>
    <name evidence="2" type="ORF">OL497_08905</name>
</gene>
<name>A0ABT3IJ78_9BACT</name>
<feature type="transmembrane region" description="Helical" evidence="1">
    <location>
        <begin position="26"/>
        <end position="47"/>
    </location>
</feature>
<comment type="caution">
    <text evidence="2">The sequence shown here is derived from an EMBL/GenBank/DDBJ whole genome shotgun (WGS) entry which is preliminary data.</text>
</comment>
<dbReference type="EMBL" id="JAPDNS010000001">
    <property type="protein sequence ID" value="MCW3484010.1"/>
    <property type="molecule type" value="Genomic_DNA"/>
</dbReference>
<reference evidence="2 3" key="1">
    <citation type="submission" date="2022-10" db="EMBL/GenBank/DDBJ databases">
        <title>Chitinophaga nivalis PC15 sp. nov., isolated from Pyeongchang county, South Korea.</title>
        <authorList>
            <person name="Trinh H.N."/>
        </authorList>
    </citation>
    <scope>NUCLEOTIDE SEQUENCE [LARGE SCALE GENOMIC DNA]</scope>
    <source>
        <strain evidence="2 3">PC14</strain>
    </source>
</reference>
<keyword evidence="1" id="KW-0472">Membrane</keyword>
<keyword evidence="3" id="KW-1185">Reference proteome</keyword>